<evidence type="ECO:0008006" key="6">
    <source>
        <dbReference type="Google" id="ProtNLM"/>
    </source>
</evidence>
<dbReference type="FunCoup" id="A0A068TYM6">
    <property type="interactions" value="484"/>
</dbReference>
<dbReference type="GO" id="GO:0005634">
    <property type="term" value="C:nucleus"/>
    <property type="evidence" value="ECO:0007669"/>
    <property type="project" value="UniProtKB-SubCell"/>
</dbReference>
<protein>
    <recommendedName>
        <fullName evidence="6">FYR C-terminal domain-containing protein</fullName>
    </recommendedName>
</protein>
<comment type="subcellular location">
    <subcellularLocation>
        <location evidence="1">Nucleus</location>
    </subcellularLocation>
</comment>
<dbReference type="STRING" id="49390.A0A068TYM6"/>
<dbReference type="InterPro" id="IPR003889">
    <property type="entry name" value="FYrich_C"/>
</dbReference>
<keyword evidence="5" id="KW-1185">Reference proteome</keyword>
<dbReference type="GO" id="GO:0140993">
    <property type="term" value="F:histone modifying activity"/>
    <property type="evidence" value="ECO:0007669"/>
    <property type="project" value="UniProtKB-ARBA"/>
</dbReference>
<sequence length="1162" mass="128164">MSEAGEEKSDGLEIISIGKLYSGSWEKKYWSCSRGKDRYPYPVGFKAVRTQNGIKYRMEICEGVKGPLFKIGSTDGLSCSGQTPDIAWESFQKKRSSRVKFLHGKRFSCKIDGMEFFGFKNASVQRLLRELMANAGGIVEQNLLPSEFCSEASETRIPIQLTHFSLDHDMLLGKPQVTGKRSRKEKMIKATSQGVTDLKRVRPQNGEHDVVASSNGLTGQEDCSDRLHLIIPTLKEHHLSKSARDFQRSTNLDPVIEEELVASVQDHRLLNSFDLSDDLKVDGHIPLEQSKPISSGISTTIGEEGNLPEDKERLDRSKVSAGLQFNCSIGEDEERERICPKTIHDAELCVPNTLDHPPDDLSNSFAHQVKKEVPTKYSPKLDNALATDKAILEDLATESESLREDEISTSNSNASSGKGDLDSVGQDIAKSMMTVLLPRALPLLNTFSRKKKKNLKPSEMSAIVTTSENEKIDRIAIPGKASIELPETAELDQNKEDQISSRNLEYDGRIKSVVPDSFDDSGSGDLLIDNLRLLETADRKTSPHCNREMALNHGIDICNDSTSKASLGSTFPSKNDAFTSFSEKSLCIQKQTMKDDTKTCPDYSEGTNKRLPAENLLFYHSAESKVYPISLLKLDVNDASGVYDVEQCLIVILVSCLKVLAVDTQSPKNLIIGTGTRVEKEEPRSMTVKRLYILDLTTSFLDQELADLDIPTSNSLIQRVNSDNVAQKHEAKDCSKMNNNATSLLNAKLEEVLKLVGCYIHPMPVLSVLLRMVGKEIYICALCGSLAQEDKILFVYSTPVTGEKTGSPSFVGHASVILDDAFGRNIAVDNFGLHFTPDGQSLVLLNSIKVPCCREGNIHCPCQLCTSDCFEKNAVKIVHIRVGYVSVINKLKTAQTVCCILICEPNHLVAAEESGKLCLWVMDSTWSSQLEECHLPVADNWPPSPVELKKLPKSASLIIGHNGFGKFGIWDIKKQILVSKFSCPSTTISKCIPISFFQWQRKGNVPPYYNQEELINEVLNATEMWFSGEDSELVRPIEAEDLAIWLLISTVSYLDFQPSYKSGDWQMDSVGSWKLALLVKNTVVMGSALDLRGVAAGASLGHGIIGRSDGLVYMWELSTGIKVGNLHQFKGSGVSCMATDMSKPGALAVASDGGELLVYVYL</sequence>
<accession>A0A068TYM6</accession>
<organism evidence="4 5">
    <name type="scientific">Coffea canephora</name>
    <name type="common">Robusta coffee</name>
    <dbReference type="NCBI Taxonomy" id="49390"/>
    <lineage>
        <taxon>Eukaryota</taxon>
        <taxon>Viridiplantae</taxon>
        <taxon>Streptophyta</taxon>
        <taxon>Embryophyta</taxon>
        <taxon>Tracheophyta</taxon>
        <taxon>Spermatophyta</taxon>
        <taxon>Magnoliopsida</taxon>
        <taxon>eudicotyledons</taxon>
        <taxon>Gunneridae</taxon>
        <taxon>Pentapetalae</taxon>
        <taxon>asterids</taxon>
        <taxon>lamiids</taxon>
        <taxon>Gentianales</taxon>
        <taxon>Rubiaceae</taxon>
        <taxon>Ixoroideae</taxon>
        <taxon>Gardenieae complex</taxon>
        <taxon>Bertiereae - Coffeeae clade</taxon>
        <taxon>Coffeeae</taxon>
        <taxon>Coffea</taxon>
    </lineage>
</organism>
<evidence type="ECO:0000256" key="2">
    <source>
        <dbReference type="ARBA" id="ARBA00023242"/>
    </source>
</evidence>
<dbReference type="Proteomes" id="UP000295252">
    <property type="component" value="Chromosome III"/>
</dbReference>
<dbReference type="Pfam" id="PF05965">
    <property type="entry name" value="FYRC"/>
    <property type="match status" value="1"/>
</dbReference>
<evidence type="ECO:0000256" key="1">
    <source>
        <dbReference type="ARBA" id="ARBA00004123"/>
    </source>
</evidence>
<dbReference type="PhylomeDB" id="A0A068TYM6"/>
<dbReference type="GO" id="GO:0048731">
    <property type="term" value="P:system development"/>
    <property type="evidence" value="ECO:0007669"/>
    <property type="project" value="UniProtKB-ARBA"/>
</dbReference>
<dbReference type="PROSITE" id="PS51542">
    <property type="entry name" value="FYRN"/>
    <property type="match status" value="1"/>
</dbReference>
<reference evidence="5" key="1">
    <citation type="journal article" date="2014" name="Science">
        <title>The coffee genome provides insight into the convergent evolution of caffeine biosynthesis.</title>
        <authorList>
            <person name="Denoeud F."/>
            <person name="Carretero-Paulet L."/>
            <person name="Dereeper A."/>
            <person name="Droc G."/>
            <person name="Guyot R."/>
            <person name="Pietrella M."/>
            <person name="Zheng C."/>
            <person name="Alberti A."/>
            <person name="Anthony F."/>
            <person name="Aprea G."/>
            <person name="Aury J.M."/>
            <person name="Bento P."/>
            <person name="Bernard M."/>
            <person name="Bocs S."/>
            <person name="Campa C."/>
            <person name="Cenci A."/>
            <person name="Combes M.C."/>
            <person name="Crouzillat D."/>
            <person name="Da Silva C."/>
            <person name="Daddiego L."/>
            <person name="De Bellis F."/>
            <person name="Dussert S."/>
            <person name="Garsmeur O."/>
            <person name="Gayraud T."/>
            <person name="Guignon V."/>
            <person name="Jahn K."/>
            <person name="Jamilloux V."/>
            <person name="Joet T."/>
            <person name="Labadie K."/>
            <person name="Lan T."/>
            <person name="Leclercq J."/>
            <person name="Lepelley M."/>
            <person name="Leroy T."/>
            <person name="Li L.T."/>
            <person name="Librado P."/>
            <person name="Lopez L."/>
            <person name="Munoz A."/>
            <person name="Noel B."/>
            <person name="Pallavicini A."/>
            <person name="Perrotta G."/>
            <person name="Poncet V."/>
            <person name="Pot D."/>
            <person name="Priyono X."/>
            <person name="Rigoreau M."/>
            <person name="Rouard M."/>
            <person name="Rozas J."/>
            <person name="Tranchant-Dubreuil C."/>
            <person name="VanBuren R."/>
            <person name="Zhang Q."/>
            <person name="Andrade A.C."/>
            <person name="Argout X."/>
            <person name="Bertrand B."/>
            <person name="de Kochko A."/>
            <person name="Graziosi G."/>
            <person name="Henry R.J."/>
            <person name="Jayarama X."/>
            <person name="Ming R."/>
            <person name="Nagai C."/>
            <person name="Rounsley S."/>
            <person name="Sankoff D."/>
            <person name="Giuliano G."/>
            <person name="Albert V.A."/>
            <person name="Wincker P."/>
            <person name="Lashermes P."/>
        </authorList>
    </citation>
    <scope>NUCLEOTIDE SEQUENCE [LARGE SCALE GENOMIC DNA]</scope>
    <source>
        <strain evidence="5">cv. DH200-94</strain>
    </source>
</reference>
<dbReference type="InterPro" id="IPR040092">
    <property type="entry name" value="TBRG1"/>
</dbReference>
<feature type="region of interest" description="Disordered" evidence="3">
    <location>
        <begin position="398"/>
        <end position="420"/>
    </location>
</feature>
<dbReference type="Gene3D" id="3.30.160.360">
    <property type="match status" value="1"/>
</dbReference>
<name>A0A068TYM6_COFCA</name>
<feature type="region of interest" description="Disordered" evidence="3">
    <location>
        <begin position="290"/>
        <end position="314"/>
    </location>
</feature>
<proteinExistence type="predicted"/>
<dbReference type="PROSITE" id="PS51543">
    <property type="entry name" value="FYRC"/>
    <property type="match status" value="1"/>
</dbReference>
<dbReference type="SUPFAM" id="SSF50978">
    <property type="entry name" value="WD40 repeat-like"/>
    <property type="match status" value="1"/>
</dbReference>
<dbReference type="PANTHER" id="PTHR22715">
    <property type="entry name" value="TRANSFORMING GROWTH FACTOR BETA REGULATED GENE 1"/>
    <property type="match status" value="1"/>
</dbReference>
<dbReference type="OrthoDB" id="1928087at2759"/>
<dbReference type="InParanoid" id="A0A068TYM6"/>
<evidence type="ECO:0000313" key="4">
    <source>
        <dbReference type="EMBL" id="CDP00458.1"/>
    </source>
</evidence>
<dbReference type="InterPro" id="IPR003888">
    <property type="entry name" value="FYrich_N"/>
</dbReference>
<gene>
    <name evidence="4" type="ORF">GSCOC_T00032404001</name>
</gene>
<dbReference type="PANTHER" id="PTHR22715:SF1">
    <property type="entry name" value="DNA BINDING PROTEIN"/>
    <property type="match status" value="1"/>
</dbReference>
<dbReference type="AlphaFoldDB" id="A0A068TYM6"/>
<feature type="compositionally biased region" description="Polar residues" evidence="3">
    <location>
        <begin position="291"/>
        <end position="301"/>
    </location>
</feature>
<dbReference type="EMBL" id="HG739089">
    <property type="protein sequence ID" value="CDP00458.1"/>
    <property type="molecule type" value="Genomic_DNA"/>
</dbReference>
<dbReference type="InterPro" id="IPR036322">
    <property type="entry name" value="WD40_repeat_dom_sf"/>
</dbReference>
<keyword evidence="2" id="KW-0539">Nucleus</keyword>
<dbReference type="GO" id="GO:0051726">
    <property type="term" value="P:regulation of cell cycle"/>
    <property type="evidence" value="ECO:0007669"/>
    <property type="project" value="TreeGrafter"/>
</dbReference>
<evidence type="ECO:0000313" key="5">
    <source>
        <dbReference type="Proteomes" id="UP000295252"/>
    </source>
</evidence>
<evidence type="ECO:0000256" key="3">
    <source>
        <dbReference type="SAM" id="MobiDB-lite"/>
    </source>
</evidence>
<dbReference type="OMA" id="AKSMMTF"/>
<dbReference type="Gramene" id="CDP00458">
    <property type="protein sequence ID" value="CDP00458"/>
    <property type="gene ID" value="GSCOC_T00032404001"/>
</dbReference>